<evidence type="ECO:0000313" key="3">
    <source>
        <dbReference type="Proteomes" id="UP000427906"/>
    </source>
</evidence>
<keyword evidence="3" id="KW-1185">Reference proteome</keyword>
<keyword evidence="1" id="KW-0472">Membrane</keyword>
<dbReference type="EMBL" id="AP021874">
    <property type="protein sequence ID" value="BBO71038.1"/>
    <property type="molecule type" value="Genomic_DNA"/>
</dbReference>
<evidence type="ECO:0000256" key="1">
    <source>
        <dbReference type="SAM" id="Phobius"/>
    </source>
</evidence>
<sequence>MKSKKTIGAFYRNRIKGFSLTAMLVIPFLLYFAARFGAPWQVMALLAFMGLNMLVVLKKG</sequence>
<dbReference type="Proteomes" id="UP000427906">
    <property type="component" value="Chromosome"/>
</dbReference>
<organism evidence="2 3">
    <name type="scientific">Desulfosarcina alkanivorans</name>
    <dbReference type="NCBI Taxonomy" id="571177"/>
    <lineage>
        <taxon>Bacteria</taxon>
        <taxon>Pseudomonadati</taxon>
        <taxon>Thermodesulfobacteriota</taxon>
        <taxon>Desulfobacteria</taxon>
        <taxon>Desulfobacterales</taxon>
        <taxon>Desulfosarcinaceae</taxon>
        <taxon>Desulfosarcina</taxon>
    </lineage>
</organism>
<proteinExistence type="predicted"/>
<dbReference type="RefSeq" id="WP_155318931.1">
    <property type="nucleotide sequence ID" value="NZ_AP021874.1"/>
</dbReference>
<gene>
    <name evidence="2" type="ORF">DSCA_49680</name>
</gene>
<keyword evidence="1" id="KW-1133">Transmembrane helix</keyword>
<feature type="transmembrane region" description="Helical" evidence="1">
    <location>
        <begin position="15"/>
        <end position="34"/>
    </location>
</feature>
<name>A0A5K7YQN8_9BACT</name>
<evidence type="ECO:0000313" key="2">
    <source>
        <dbReference type="EMBL" id="BBO71038.1"/>
    </source>
</evidence>
<accession>A0A5K7YQN8</accession>
<dbReference type="KEGG" id="dalk:DSCA_49680"/>
<feature type="transmembrane region" description="Helical" evidence="1">
    <location>
        <begin position="40"/>
        <end position="57"/>
    </location>
</feature>
<protein>
    <submittedName>
        <fullName evidence="2">Uncharacterized protein</fullName>
    </submittedName>
</protein>
<keyword evidence="1" id="KW-0812">Transmembrane</keyword>
<reference evidence="2 3" key="1">
    <citation type="submission" date="2019-11" db="EMBL/GenBank/DDBJ databases">
        <title>Comparative genomics of hydrocarbon-degrading Desulfosarcina strains.</title>
        <authorList>
            <person name="Watanabe M."/>
            <person name="Kojima H."/>
            <person name="Fukui M."/>
        </authorList>
    </citation>
    <scope>NUCLEOTIDE SEQUENCE [LARGE SCALE GENOMIC DNA]</scope>
    <source>
        <strain evidence="2 3">PL12</strain>
    </source>
</reference>
<dbReference type="AlphaFoldDB" id="A0A5K7YQN8"/>